<feature type="transmembrane region" description="Helical" evidence="5">
    <location>
        <begin position="36"/>
        <end position="55"/>
    </location>
</feature>
<evidence type="ECO:0000256" key="3">
    <source>
        <dbReference type="PROSITE-ProRule" id="PRU00284"/>
    </source>
</evidence>
<comment type="caution">
    <text evidence="8">The sequence shown here is derived from an EMBL/GenBank/DDBJ whole genome shotgun (WGS) entry which is preliminary data.</text>
</comment>
<keyword evidence="3" id="KW-0807">Transducer</keyword>
<evidence type="ECO:0000256" key="5">
    <source>
        <dbReference type="SAM" id="Phobius"/>
    </source>
</evidence>
<dbReference type="GO" id="GO:0006935">
    <property type="term" value="P:chemotaxis"/>
    <property type="evidence" value="ECO:0007669"/>
    <property type="project" value="UniProtKB-KW"/>
</dbReference>
<evidence type="ECO:0000313" key="9">
    <source>
        <dbReference type="Proteomes" id="UP000016491"/>
    </source>
</evidence>
<keyword evidence="1" id="KW-0145">Chemotaxis</keyword>
<feature type="transmembrane region" description="Helical" evidence="5">
    <location>
        <begin position="9"/>
        <end position="30"/>
    </location>
</feature>
<organism evidence="8 9">
    <name type="scientific">[Clostridium] symbiosum ATCC 14940</name>
    <dbReference type="NCBI Taxonomy" id="411472"/>
    <lineage>
        <taxon>Bacteria</taxon>
        <taxon>Bacillati</taxon>
        <taxon>Bacillota</taxon>
        <taxon>Clostridia</taxon>
        <taxon>Lachnospirales</taxon>
        <taxon>Lachnospiraceae</taxon>
        <taxon>Otoolea</taxon>
    </lineage>
</organism>
<evidence type="ECO:0000256" key="1">
    <source>
        <dbReference type="ARBA" id="ARBA00022500"/>
    </source>
</evidence>
<protein>
    <submittedName>
        <fullName evidence="8">Methyl-accepting chemotaxis protein signaling domain protein</fullName>
    </submittedName>
</protein>
<gene>
    <name evidence="8" type="ORF">CLOSYM_04285</name>
</gene>
<dbReference type="Pfam" id="PF00015">
    <property type="entry name" value="MCPsignal"/>
    <property type="match status" value="1"/>
</dbReference>
<dbReference type="GO" id="GO:0007165">
    <property type="term" value="P:signal transduction"/>
    <property type="evidence" value="ECO:0007669"/>
    <property type="project" value="UniProtKB-KW"/>
</dbReference>
<sequence>MNSIKNKMIAIFGGLNLLFGILTGIVPVLTHGGVTSLFQILISVSFLALTLYAAANISNWICRPLDYYTQRLEDLAQGDLHTAVDDKSDLMELKSLYVALNDTSRVLNTYITDIKCGMKALGEGDLTVKPNVEFVGDFTELRDSIMAIVASFQSILSQIKVASSRVSMGAEQLSASSQDLSRGAVSQASSIEELATTIGSISGRIKENADNSSQASERVKFVGGQIRESNKKMQDMLNAMLDINESSKRISKIMKDIEDIAFQTNILALNAAIEAARAGAAGKGFAVVADEVRNLAAKSKEASQNTAALIDNSVRAVEYGKQLASETAERMQEVTKGADDVVETIDCISKATEEQSKSAAQITTGIDLISNVVHTTSAASQESAAASQELFDQAQVLKNVVDRFKLTDNPVTSKEYRQELESSGRVSKQIAKSGSTYKTDLSGREIAPSVVSDGRDKY</sequence>
<dbReference type="InterPro" id="IPR051310">
    <property type="entry name" value="MCP_chemotaxis"/>
</dbReference>
<comment type="similarity">
    <text evidence="2">Belongs to the methyl-accepting chemotaxis (MCP) protein family.</text>
</comment>
<feature type="domain" description="Methyl-accepting transducer" evidence="6">
    <location>
        <begin position="162"/>
        <end position="391"/>
    </location>
</feature>
<keyword evidence="5" id="KW-1133">Transmembrane helix</keyword>
<feature type="compositionally biased region" description="Polar residues" evidence="4">
    <location>
        <begin position="424"/>
        <end position="439"/>
    </location>
</feature>
<proteinExistence type="inferred from homology"/>
<feature type="region of interest" description="Disordered" evidence="4">
    <location>
        <begin position="415"/>
        <end position="458"/>
    </location>
</feature>
<dbReference type="Gene3D" id="6.10.340.10">
    <property type="match status" value="1"/>
</dbReference>
<name>A0ABC9TS43_CLOSY</name>
<dbReference type="InterPro" id="IPR004089">
    <property type="entry name" value="MCPsignal_dom"/>
</dbReference>
<dbReference type="EMBL" id="AWSU01000342">
    <property type="protein sequence ID" value="ERI74165.1"/>
    <property type="molecule type" value="Genomic_DNA"/>
</dbReference>
<dbReference type="PRINTS" id="PR00260">
    <property type="entry name" value="CHEMTRNSDUCR"/>
</dbReference>
<dbReference type="SMART" id="SM00283">
    <property type="entry name" value="MA"/>
    <property type="match status" value="1"/>
</dbReference>
<evidence type="ECO:0000259" key="6">
    <source>
        <dbReference type="PROSITE" id="PS50111"/>
    </source>
</evidence>
<dbReference type="PROSITE" id="PS50111">
    <property type="entry name" value="CHEMOTAXIS_TRANSDUC_2"/>
    <property type="match status" value="1"/>
</dbReference>
<accession>A0ABC9TS43</accession>
<dbReference type="PANTHER" id="PTHR43531:SF11">
    <property type="entry name" value="METHYL-ACCEPTING CHEMOTAXIS PROTEIN 3"/>
    <property type="match status" value="1"/>
</dbReference>
<evidence type="ECO:0000256" key="2">
    <source>
        <dbReference type="ARBA" id="ARBA00029447"/>
    </source>
</evidence>
<dbReference type="PANTHER" id="PTHR43531">
    <property type="entry name" value="PROTEIN ICFG"/>
    <property type="match status" value="1"/>
</dbReference>
<dbReference type="InterPro" id="IPR004090">
    <property type="entry name" value="Chemotax_Me-accpt_rcpt"/>
</dbReference>
<dbReference type="PROSITE" id="PS50885">
    <property type="entry name" value="HAMP"/>
    <property type="match status" value="1"/>
</dbReference>
<reference evidence="8 9" key="1">
    <citation type="submission" date="2013-07" db="EMBL/GenBank/DDBJ databases">
        <authorList>
            <person name="Weinstock G."/>
            <person name="Sodergren E."/>
            <person name="Wylie T."/>
            <person name="Fulton L."/>
            <person name="Fulton R."/>
            <person name="Fronick C."/>
            <person name="O'Laughlin M."/>
            <person name="Godfrey J."/>
            <person name="Miner T."/>
            <person name="Herter B."/>
            <person name="Appelbaum E."/>
            <person name="Cordes M."/>
            <person name="Lek S."/>
            <person name="Wollam A."/>
            <person name="Pepin K.H."/>
            <person name="Palsikar V.B."/>
            <person name="Mitreva M."/>
            <person name="Wilson R.K."/>
        </authorList>
    </citation>
    <scope>NUCLEOTIDE SEQUENCE [LARGE SCALE GENOMIC DNA]</scope>
    <source>
        <strain evidence="8 9">ATCC 14940</strain>
    </source>
</reference>
<feature type="domain" description="HAMP" evidence="7">
    <location>
        <begin position="105"/>
        <end position="157"/>
    </location>
</feature>
<dbReference type="RefSeq" id="WP_021641507.1">
    <property type="nucleotide sequence ID" value="NZ_KE992859.1"/>
</dbReference>
<evidence type="ECO:0000259" key="7">
    <source>
        <dbReference type="PROSITE" id="PS50885"/>
    </source>
</evidence>
<keyword evidence="5" id="KW-0812">Transmembrane</keyword>
<evidence type="ECO:0000256" key="4">
    <source>
        <dbReference type="SAM" id="MobiDB-lite"/>
    </source>
</evidence>
<dbReference type="AlphaFoldDB" id="A0ABC9TS43"/>
<dbReference type="InterPro" id="IPR003660">
    <property type="entry name" value="HAMP_dom"/>
</dbReference>
<keyword evidence="5" id="KW-0472">Membrane</keyword>
<dbReference type="Gene3D" id="1.10.287.950">
    <property type="entry name" value="Methyl-accepting chemotaxis protein"/>
    <property type="match status" value="1"/>
</dbReference>
<evidence type="ECO:0000313" key="8">
    <source>
        <dbReference type="EMBL" id="ERI74165.1"/>
    </source>
</evidence>
<dbReference type="Proteomes" id="UP000016491">
    <property type="component" value="Unassembled WGS sequence"/>
</dbReference>
<dbReference type="SUPFAM" id="SSF58104">
    <property type="entry name" value="Methyl-accepting chemotaxis protein (MCP) signaling domain"/>
    <property type="match status" value="1"/>
</dbReference>